<dbReference type="EMBL" id="OMOQ01000001">
    <property type="protein sequence ID" value="SPH17669.1"/>
    <property type="molecule type" value="Genomic_DNA"/>
</dbReference>
<protein>
    <recommendedName>
        <fullName evidence="3">Nickel/cobalt homeostasis protein RcnB</fullName>
    </recommendedName>
</protein>
<dbReference type="AlphaFoldDB" id="A0A2R8B4Z4"/>
<reference evidence="1 2" key="1">
    <citation type="submission" date="2018-03" db="EMBL/GenBank/DDBJ databases">
        <authorList>
            <person name="Keele B.F."/>
        </authorList>
    </citation>
    <scope>NUCLEOTIDE SEQUENCE [LARGE SCALE GENOMIC DNA]</scope>
    <source>
        <strain evidence="1 2">CECT 8626</strain>
    </source>
</reference>
<evidence type="ECO:0000313" key="2">
    <source>
        <dbReference type="Proteomes" id="UP000244924"/>
    </source>
</evidence>
<gene>
    <name evidence="1" type="ORF">DEA8626_01193</name>
</gene>
<keyword evidence="2" id="KW-1185">Reference proteome</keyword>
<dbReference type="RefSeq" id="WP_108852088.1">
    <property type="nucleotide sequence ID" value="NZ_OMOQ01000001.1"/>
</dbReference>
<dbReference type="Proteomes" id="UP000244924">
    <property type="component" value="Unassembled WGS sequence"/>
</dbReference>
<sequence>MRTQGICAAIAATALSSIHPAEAQNCRIHVDTGKCIFIPADQRVKPDFAVGDTFPVYEHSMLINLDRYKLPPVNGAWRYYKSGYDIYRVDANDYTVLEIIRNARSR</sequence>
<dbReference type="OrthoDB" id="7873677at2"/>
<accession>A0A2R8B4Z4</accession>
<evidence type="ECO:0000313" key="1">
    <source>
        <dbReference type="EMBL" id="SPH17669.1"/>
    </source>
</evidence>
<organism evidence="1 2">
    <name type="scientific">Albidovulum aquaemixtae</name>
    <dbReference type="NCBI Taxonomy" id="1542388"/>
    <lineage>
        <taxon>Bacteria</taxon>
        <taxon>Pseudomonadati</taxon>
        <taxon>Pseudomonadota</taxon>
        <taxon>Alphaproteobacteria</taxon>
        <taxon>Rhodobacterales</taxon>
        <taxon>Paracoccaceae</taxon>
        <taxon>Albidovulum</taxon>
    </lineage>
</organism>
<name>A0A2R8B4Z4_9RHOB</name>
<proteinExistence type="predicted"/>
<evidence type="ECO:0008006" key="3">
    <source>
        <dbReference type="Google" id="ProtNLM"/>
    </source>
</evidence>